<keyword evidence="2" id="KW-1185">Reference proteome</keyword>
<proteinExistence type="predicted"/>
<evidence type="ECO:0008006" key="3">
    <source>
        <dbReference type="Google" id="ProtNLM"/>
    </source>
</evidence>
<protein>
    <recommendedName>
        <fullName evidence="3">Sulfotransferase family protein</fullName>
    </recommendedName>
</protein>
<dbReference type="InterPro" id="IPR027417">
    <property type="entry name" value="P-loop_NTPase"/>
</dbReference>
<organism evidence="1 2">
    <name type="scientific">Pseudooceanicola batsensis (strain ATCC BAA-863 / DSM 15984 / KCTC 12145 / HTCC2597)</name>
    <name type="common">Oceanicola batsensis</name>
    <dbReference type="NCBI Taxonomy" id="252305"/>
    <lineage>
        <taxon>Bacteria</taxon>
        <taxon>Pseudomonadati</taxon>
        <taxon>Pseudomonadota</taxon>
        <taxon>Alphaproteobacteria</taxon>
        <taxon>Rhodobacterales</taxon>
        <taxon>Paracoccaceae</taxon>
        <taxon>Pseudooceanicola</taxon>
    </lineage>
</organism>
<evidence type="ECO:0000313" key="1">
    <source>
        <dbReference type="EMBL" id="EAQ01610.1"/>
    </source>
</evidence>
<reference evidence="1 2" key="1">
    <citation type="journal article" date="2010" name="J. Bacteriol.">
        <title>Genome sequences of Oceanicola granulosus HTCC2516(T) and Oceanicola batsensis HTCC2597(TDelta).</title>
        <authorList>
            <person name="Thrash J.C."/>
            <person name="Cho J.C."/>
            <person name="Vergin K.L."/>
            <person name="Giovannoni S.J."/>
        </authorList>
    </citation>
    <scope>NUCLEOTIDE SEQUENCE [LARGE SCALE GENOMIC DNA]</scope>
    <source>
        <strain evidence="2">ATCC BAA-863 / DSM 15984 / KCTC 12145 / HTCC2597</strain>
    </source>
</reference>
<sequence>MVRVMAEAGIYIHAGAHRTGTSSFQLFLSANAARIRAMGHDLAYPARDGIPGGRLRLRLPGLGTGGRRRDELRAFLTEEMAVHSTAPDRPLILSEENIPGRMMHFYGGAFYPAIRRRLRLLRSVLPGPVRRLVYVIRPYDALFVSAFRKRSEDNPVDPFDTIKPALLGMEEGWPHVVSALRDVLAPEELVVRSYDRRGDDADLLRRLVPDLPEGGWQMPERRLNVSATDAALFALQGVYAAGGTLDRAGWQAVVSDHSGDRADRGYARFTKEERALLRARYDDHLAELGSMDGIVLET</sequence>
<dbReference type="AlphaFoldDB" id="A3U2N6"/>
<comment type="caution">
    <text evidence="1">The sequence shown here is derived from an EMBL/GenBank/DDBJ whole genome shotgun (WGS) entry which is preliminary data.</text>
</comment>
<gene>
    <name evidence="1" type="ORF">OB2597_04198</name>
</gene>
<name>A3U2N6_PSEBH</name>
<dbReference type="eggNOG" id="ENOG502Z9GF">
    <property type="taxonomic scope" value="Bacteria"/>
</dbReference>
<dbReference type="HOGENOM" id="CLU_914946_0_0_5"/>
<dbReference type="Proteomes" id="UP000004318">
    <property type="component" value="Unassembled WGS sequence"/>
</dbReference>
<dbReference type="EMBL" id="AAMO01000012">
    <property type="protein sequence ID" value="EAQ01610.1"/>
    <property type="molecule type" value="Genomic_DNA"/>
</dbReference>
<dbReference type="STRING" id="252305.OB2597_04198"/>
<dbReference type="SUPFAM" id="SSF52540">
    <property type="entry name" value="P-loop containing nucleoside triphosphate hydrolases"/>
    <property type="match status" value="1"/>
</dbReference>
<evidence type="ECO:0000313" key="2">
    <source>
        <dbReference type="Proteomes" id="UP000004318"/>
    </source>
</evidence>
<accession>A3U2N6</accession>